<name>A0A0F9WHQ4_9ZZZZ</name>
<proteinExistence type="predicted"/>
<organism evidence="2">
    <name type="scientific">marine sediment metagenome</name>
    <dbReference type="NCBI Taxonomy" id="412755"/>
    <lineage>
        <taxon>unclassified sequences</taxon>
        <taxon>metagenomes</taxon>
        <taxon>ecological metagenomes</taxon>
    </lineage>
</organism>
<comment type="caution">
    <text evidence="2">The sequence shown here is derived from an EMBL/GenBank/DDBJ whole genome shotgun (WGS) entry which is preliminary data.</text>
</comment>
<protein>
    <submittedName>
        <fullName evidence="2">Uncharacterized protein</fullName>
    </submittedName>
</protein>
<dbReference type="AlphaFoldDB" id="A0A0F9WHQ4"/>
<accession>A0A0F9WHQ4</accession>
<feature type="region of interest" description="Disordered" evidence="1">
    <location>
        <begin position="61"/>
        <end position="85"/>
    </location>
</feature>
<reference evidence="2" key="1">
    <citation type="journal article" date="2015" name="Nature">
        <title>Complex archaea that bridge the gap between prokaryotes and eukaryotes.</title>
        <authorList>
            <person name="Spang A."/>
            <person name="Saw J.H."/>
            <person name="Jorgensen S.L."/>
            <person name="Zaremba-Niedzwiedzka K."/>
            <person name="Martijn J."/>
            <person name="Lind A.E."/>
            <person name="van Eijk R."/>
            <person name="Schleper C."/>
            <person name="Guy L."/>
            <person name="Ettema T.J."/>
        </authorList>
    </citation>
    <scope>NUCLEOTIDE SEQUENCE</scope>
</reference>
<evidence type="ECO:0000256" key="1">
    <source>
        <dbReference type="SAM" id="MobiDB-lite"/>
    </source>
</evidence>
<evidence type="ECO:0000313" key="2">
    <source>
        <dbReference type="EMBL" id="KKN77918.1"/>
    </source>
</evidence>
<gene>
    <name evidence="2" type="ORF">LCGC14_0354830</name>
</gene>
<dbReference type="EMBL" id="LAZR01000271">
    <property type="protein sequence ID" value="KKN77918.1"/>
    <property type="molecule type" value="Genomic_DNA"/>
</dbReference>
<sequence length="85" mass="9569">MDTINVNLRGGQVLKICDALNTEAGRIENLITSRRNTPDQAKQIWREKAKVLRDWSKTLIGASSKNDHNPHVPVILHDPGDDKDE</sequence>